<dbReference type="PANTHER" id="PTHR43542:SF1">
    <property type="entry name" value="METHYLTRANSFERASE"/>
    <property type="match status" value="1"/>
</dbReference>
<dbReference type="EMBL" id="CP031337">
    <property type="protein sequence ID" value="AXK38586.1"/>
    <property type="molecule type" value="Genomic_DNA"/>
</dbReference>
<evidence type="ECO:0000256" key="1">
    <source>
        <dbReference type="ARBA" id="ARBA00022603"/>
    </source>
</evidence>
<dbReference type="Pfam" id="PF03602">
    <property type="entry name" value="Cons_hypoth95"/>
    <property type="match status" value="1"/>
</dbReference>
<dbReference type="CDD" id="cd02440">
    <property type="entry name" value="AdoMet_MTases"/>
    <property type="match status" value="1"/>
</dbReference>
<gene>
    <name evidence="3" type="primary">rsmD</name>
    <name evidence="3" type="ORF">DWG20_03620</name>
</gene>
<protein>
    <submittedName>
        <fullName evidence="3">16S rRNA (Guanine(966)-N(2))-methyltransferase RsmD</fullName>
        <ecNumber evidence="3">2.1.1.171</ecNumber>
    </submittedName>
</protein>
<dbReference type="GO" id="GO:0003676">
    <property type="term" value="F:nucleic acid binding"/>
    <property type="evidence" value="ECO:0007669"/>
    <property type="project" value="InterPro"/>
</dbReference>
<keyword evidence="2 3" id="KW-0808">Transferase</keyword>
<dbReference type="KEGG" id="ccah:DWG20_03620"/>
<dbReference type="GO" id="GO:0052913">
    <property type="term" value="F:16S rRNA (guanine(966)-N(2))-methyltransferase activity"/>
    <property type="evidence" value="ECO:0007669"/>
    <property type="project" value="UniProtKB-EC"/>
</dbReference>
<dbReference type="RefSeq" id="WP_115432521.1">
    <property type="nucleotide sequence ID" value="NZ_CP031337.1"/>
</dbReference>
<accession>A0A345Y3T4</accession>
<name>A0A345Y3T4_9NEIS</name>
<dbReference type="OrthoDB" id="9803017at2"/>
<dbReference type="SUPFAM" id="SSF53335">
    <property type="entry name" value="S-adenosyl-L-methionine-dependent methyltransferases"/>
    <property type="match status" value="1"/>
</dbReference>
<proteinExistence type="predicted"/>
<reference evidence="3 4" key="1">
    <citation type="submission" date="2018-07" db="EMBL/GenBank/DDBJ databases">
        <title>Crenobacter cavernae sp. nov., isolated from a karst cave.</title>
        <authorList>
            <person name="Zhu H."/>
        </authorList>
    </citation>
    <scope>NUCLEOTIDE SEQUENCE [LARGE SCALE GENOMIC DNA]</scope>
    <source>
        <strain evidence="3 4">K1W11S-77</strain>
    </source>
</reference>
<evidence type="ECO:0000313" key="3">
    <source>
        <dbReference type="EMBL" id="AXK38586.1"/>
    </source>
</evidence>
<dbReference type="InterPro" id="IPR002052">
    <property type="entry name" value="DNA_methylase_N6_adenine_CS"/>
</dbReference>
<dbReference type="Gene3D" id="3.40.50.150">
    <property type="entry name" value="Vaccinia Virus protein VP39"/>
    <property type="match status" value="1"/>
</dbReference>
<dbReference type="PANTHER" id="PTHR43542">
    <property type="entry name" value="METHYLTRANSFERASE"/>
    <property type="match status" value="1"/>
</dbReference>
<evidence type="ECO:0000313" key="4">
    <source>
        <dbReference type="Proteomes" id="UP000254537"/>
    </source>
</evidence>
<dbReference type="PROSITE" id="PS00092">
    <property type="entry name" value="N6_MTASE"/>
    <property type="match status" value="1"/>
</dbReference>
<keyword evidence="1 3" id="KW-0489">Methyltransferase</keyword>
<dbReference type="PIRSF" id="PIRSF004553">
    <property type="entry name" value="CHP00095"/>
    <property type="match status" value="1"/>
</dbReference>
<dbReference type="Proteomes" id="UP000254537">
    <property type="component" value="Chromosome"/>
</dbReference>
<organism evidence="3 4">
    <name type="scientific">Crenobacter cavernae</name>
    <dbReference type="NCBI Taxonomy" id="2290923"/>
    <lineage>
        <taxon>Bacteria</taxon>
        <taxon>Pseudomonadati</taxon>
        <taxon>Pseudomonadota</taxon>
        <taxon>Betaproteobacteria</taxon>
        <taxon>Neisseriales</taxon>
        <taxon>Neisseriaceae</taxon>
        <taxon>Crenobacter</taxon>
    </lineage>
</organism>
<dbReference type="AlphaFoldDB" id="A0A345Y3T4"/>
<dbReference type="InterPro" id="IPR004398">
    <property type="entry name" value="RNA_MeTrfase_RsmD"/>
</dbReference>
<evidence type="ECO:0000256" key="2">
    <source>
        <dbReference type="ARBA" id="ARBA00022679"/>
    </source>
</evidence>
<dbReference type="EC" id="2.1.1.171" evidence="3"/>
<sequence>MSATRNQVRIIAGRYRRRLLSFPDQPGLRPTPDRVRETLFNWLGQELYGWTCLDLFAGSGALGFEAASREAKRVVMVEKSRVAVASLRDNKQMLSAAEIEVIEADANLYIRNSRERFDLILLDPPFDSDLLGALLPLMREHLADGGFLYCEARRLPALGDWQIVREAKAGQVHCVLLQVAQLGPKE</sequence>
<dbReference type="NCBIfam" id="TIGR00095">
    <property type="entry name" value="16S rRNA (guanine(966)-N(2))-methyltransferase RsmD"/>
    <property type="match status" value="1"/>
</dbReference>
<dbReference type="InterPro" id="IPR029063">
    <property type="entry name" value="SAM-dependent_MTases_sf"/>
</dbReference>